<evidence type="ECO:0000313" key="2">
    <source>
        <dbReference type="EMBL" id="CAD8189067.1"/>
    </source>
</evidence>
<evidence type="ECO:0000256" key="1">
    <source>
        <dbReference type="SAM" id="MobiDB-lite"/>
    </source>
</evidence>
<name>A0A8S1WK59_PAROT</name>
<feature type="region of interest" description="Disordered" evidence="1">
    <location>
        <begin position="26"/>
        <end position="51"/>
    </location>
</feature>
<dbReference type="Proteomes" id="UP000683925">
    <property type="component" value="Unassembled WGS sequence"/>
</dbReference>
<protein>
    <submittedName>
        <fullName evidence="2">Uncharacterized protein</fullName>
    </submittedName>
</protein>
<gene>
    <name evidence="2" type="ORF">POCTA_138.1.T0940087</name>
</gene>
<keyword evidence="3" id="KW-1185">Reference proteome</keyword>
<organism evidence="2 3">
    <name type="scientific">Paramecium octaurelia</name>
    <dbReference type="NCBI Taxonomy" id="43137"/>
    <lineage>
        <taxon>Eukaryota</taxon>
        <taxon>Sar</taxon>
        <taxon>Alveolata</taxon>
        <taxon>Ciliophora</taxon>
        <taxon>Intramacronucleata</taxon>
        <taxon>Oligohymenophorea</taxon>
        <taxon>Peniculida</taxon>
        <taxon>Parameciidae</taxon>
        <taxon>Paramecium</taxon>
    </lineage>
</organism>
<proteinExistence type="predicted"/>
<comment type="caution">
    <text evidence="2">The sequence shown here is derived from an EMBL/GenBank/DDBJ whole genome shotgun (WGS) entry which is preliminary data.</text>
</comment>
<sequence>MIKQKVQGHIQSGSNNWNSIINCRNLGPGESSKGQQNLSEKCGILKENQQL</sequence>
<evidence type="ECO:0000313" key="3">
    <source>
        <dbReference type="Proteomes" id="UP000683925"/>
    </source>
</evidence>
<dbReference type="AlphaFoldDB" id="A0A8S1WK59"/>
<reference evidence="2" key="1">
    <citation type="submission" date="2021-01" db="EMBL/GenBank/DDBJ databases">
        <authorList>
            <consortium name="Genoscope - CEA"/>
            <person name="William W."/>
        </authorList>
    </citation>
    <scope>NUCLEOTIDE SEQUENCE</scope>
</reference>
<accession>A0A8S1WK59</accession>
<dbReference type="EMBL" id="CAJJDP010000093">
    <property type="protein sequence ID" value="CAD8189067.1"/>
    <property type="molecule type" value="Genomic_DNA"/>
</dbReference>